<gene>
    <name evidence="1" type="ORF">KK1_012087</name>
    <name evidence="2" type="ORF">KK1_012111</name>
</gene>
<evidence type="ECO:0000313" key="1">
    <source>
        <dbReference type="EMBL" id="KYP65819.1"/>
    </source>
</evidence>
<dbReference type="EMBL" id="CM003608">
    <property type="protein sequence ID" value="KYP65843.1"/>
    <property type="molecule type" value="Genomic_DNA"/>
</dbReference>
<dbReference type="AlphaFoldDB" id="A0A151TFP7"/>
<proteinExistence type="predicted"/>
<accession>A0A151TFP7</accession>
<dbReference type="Proteomes" id="UP000075243">
    <property type="component" value="Chromosome 6"/>
</dbReference>
<sequence length="136" mass="15235">MNPNMKLWEEGSVPIDVGRYRSLVDKLIYLSHTWPVIAFFVKKKIVKGMFARSVIDKKSISGNCIYVWGNLVTWGRKKQGVVARSSAGAKFRAMAKGICERLWICIVLEVLEMAAELSLMLYCGSKAVVSIAHNLV</sequence>
<dbReference type="CDD" id="cd09272">
    <property type="entry name" value="RNase_HI_RT_Ty1"/>
    <property type="match status" value="1"/>
</dbReference>
<dbReference type="PANTHER" id="PTHR11439">
    <property type="entry name" value="GAG-POL-RELATED RETROTRANSPOSON"/>
    <property type="match status" value="1"/>
</dbReference>
<protein>
    <submittedName>
        <fullName evidence="2">Copia protein</fullName>
    </submittedName>
</protein>
<keyword evidence="3" id="KW-1185">Reference proteome</keyword>
<dbReference type="EMBL" id="CM003608">
    <property type="protein sequence ID" value="KYP65819.1"/>
    <property type="molecule type" value="Genomic_DNA"/>
</dbReference>
<evidence type="ECO:0000313" key="3">
    <source>
        <dbReference type="Proteomes" id="UP000075243"/>
    </source>
</evidence>
<dbReference type="Gramene" id="C.cajan_11756.t">
    <property type="protein sequence ID" value="C.cajan_11756.t"/>
    <property type="gene ID" value="C.cajan_11756"/>
</dbReference>
<evidence type="ECO:0000313" key="2">
    <source>
        <dbReference type="EMBL" id="KYP65843.1"/>
    </source>
</evidence>
<dbReference type="PANTHER" id="PTHR11439:SF440">
    <property type="entry name" value="INTEGRASE CATALYTIC DOMAIN-CONTAINING PROTEIN"/>
    <property type="match status" value="1"/>
</dbReference>
<dbReference type="Gramene" id="C.cajan_11732.t">
    <property type="protein sequence ID" value="C.cajan_11732.t"/>
    <property type="gene ID" value="C.cajan_11732"/>
</dbReference>
<reference evidence="2 3" key="1">
    <citation type="journal article" date="2012" name="Nat. Biotechnol.">
        <title>Draft genome sequence of pigeonpea (Cajanus cajan), an orphan legume crop of resource-poor farmers.</title>
        <authorList>
            <person name="Varshney R.K."/>
            <person name="Chen W."/>
            <person name="Li Y."/>
            <person name="Bharti A.K."/>
            <person name="Saxena R.K."/>
            <person name="Schlueter J.A."/>
            <person name="Donoghue M.T."/>
            <person name="Azam S."/>
            <person name="Fan G."/>
            <person name="Whaley A.M."/>
            <person name="Farmer A.D."/>
            <person name="Sheridan J."/>
            <person name="Iwata A."/>
            <person name="Tuteja R."/>
            <person name="Penmetsa R.V."/>
            <person name="Wu W."/>
            <person name="Upadhyaya H.D."/>
            <person name="Yang S.P."/>
            <person name="Shah T."/>
            <person name="Saxena K.B."/>
            <person name="Michael T."/>
            <person name="McCombie W.R."/>
            <person name="Yang B."/>
            <person name="Zhang G."/>
            <person name="Yang H."/>
            <person name="Wang J."/>
            <person name="Spillane C."/>
            <person name="Cook D.R."/>
            <person name="May G.D."/>
            <person name="Xu X."/>
            <person name="Jackson S.A."/>
        </authorList>
    </citation>
    <scope>NUCLEOTIDE SEQUENCE [LARGE SCALE GENOMIC DNA]</scope>
    <source>
        <strain evidence="3">cv. Asha</strain>
    </source>
</reference>
<name>A0A151TFP7_CAJCA</name>
<organism evidence="2 3">
    <name type="scientific">Cajanus cajan</name>
    <name type="common">Pigeon pea</name>
    <name type="synonym">Cajanus indicus</name>
    <dbReference type="NCBI Taxonomy" id="3821"/>
    <lineage>
        <taxon>Eukaryota</taxon>
        <taxon>Viridiplantae</taxon>
        <taxon>Streptophyta</taxon>
        <taxon>Embryophyta</taxon>
        <taxon>Tracheophyta</taxon>
        <taxon>Spermatophyta</taxon>
        <taxon>Magnoliopsida</taxon>
        <taxon>eudicotyledons</taxon>
        <taxon>Gunneridae</taxon>
        <taxon>Pentapetalae</taxon>
        <taxon>rosids</taxon>
        <taxon>fabids</taxon>
        <taxon>Fabales</taxon>
        <taxon>Fabaceae</taxon>
        <taxon>Papilionoideae</taxon>
        <taxon>50 kb inversion clade</taxon>
        <taxon>NPAAA clade</taxon>
        <taxon>indigoferoid/millettioid clade</taxon>
        <taxon>Phaseoleae</taxon>
        <taxon>Cajanus</taxon>
    </lineage>
</organism>